<evidence type="ECO:0000313" key="2">
    <source>
        <dbReference type="Proteomes" id="UP001159001"/>
    </source>
</evidence>
<dbReference type="RefSeq" id="WP_184957501.1">
    <property type="nucleotide sequence ID" value="NZ_JAOWIN010000024.1"/>
</dbReference>
<dbReference type="EMBL" id="JAOWIN010000024">
    <property type="protein sequence ID" value="MDI9095462.1"/>
    <property type="molecule type" value="Genomic_DNA"/>
</dbReference>
<protein>
    <recommendedName>
        <fullName evidence="3">HNH endonuclease</fullName>
    </recommendedName>
</protein>
<proteinExistence type="predicted"/>
<comment type="caution">
    <text evidence="1">The sequence shown here is derived from an EMBL/GenBank/DDBJ whole genome shotgun (WGS) entry which is preliminary data.</text>
</comment>
<name>A0AAW6UKV9_PRORE</name>
<evidence type="ECO:0000313" key="1">
    <source>
        <dbReference type="EMBL" id="MDI9095462.1"/>
    </source>
</evidence>
<accession>A0AAW6UKV9</accession>
<reference evidence="1" key="1">
    <citation type="submission" date="2022-10" db="EMBL/GenBank/DDBJ databases">
        <title>Bacterial isolates recovered from the One Health project in Brazil.</title>
        <authorList>
            <person name="Valiatti T.B."/>
            <person name="Santos F."/>
            <person name="Cayo R."/>
            <person name="Gales A.C."/>
        </authorList>
    </citation>
    <scope>NUCLEOTIDE SEQUENCE</scope>
    <source>
        <strain evidence="1">PVR188</strain>
    </source>
</reference>
<sequence length="274" mass="31974">MKLLPDIEKAIPLPHEKVLRFAVRKIRNNYSEQWLEKQCIREGVAEIYTQYSKQGIFDILEGNAIRSFYPPRLTIELVPRSCWFDNVRNAVTVNQWDSLRKKTAKQAKWSCQVCGGKGAKWPVECHEIWQYDDENQIQTLIGLTSLCPSCHEVKHIGFTELRGKLEEATAHLAIVNGWSLEASSLYIEESFETWDARSRVKWKLDLSWLENEGVFVSNNVDEDEDASIQDIRRKHEVCDQIKESNKQYNVVNENNNSHGKVSFLNKILLFFRWI</sequence>
<dbReference type="Proteomes" id="UP001159001">
    <property type="component" value="Unassembled WGS sequence"/>
</dbReference>
<gene>
    <name evidence="1" type="ORF">OGX73_22980</name>
</gene>
<dbReference type="AlphaFoldDB" id="A0AAW6UKV9"/>
<evidence type="ECO:0008006" key="3">
    <source>
        <dbReference type="Google" id="ProtNLM"/>
    </source>
</evidence>
<organism evidence="1 2">
    <name type="scientific">Providencia rettgeri</name>
    <dbReference type="NCBI Taxonomy" id="587"/>
    <lineage>
        <taxon>Bacteria</taxon>
        <taxon>Pseudomonadati</taxon>
        <taxon>Pseudomonadota</taxon>
        <taxon>Gammaproteobacteria</taxon>
        <taxon>Enterobacterales</taxon>
        <taxon>Morganellaceae</taxon>
        <taxon>Providencia</taxon>
    </lineage>
</organism>